<proteinExistence type="predicted"/>
<name>A0A4R1NG84_9GAMM</name>
<dbReference type="OrthoDB" id="6491470at2"/>
<sequence length="63" mass="7089">MHAVDQLELVLSRVQFIAEIALIAKCKQSELHLALTLISELASVYSKTHENHDSLIKNFLEVS</sequence>
<accession>A0A4R1NG84</accession>
<organism evidence="1 2">
    <name type="scientific">Sodalis ligni</name>
    <dbReference type="NCBI Taxonomy" id="2697027"/>
    <lineage>
        <taxon>Bacteria</taxon>
        <taxon>Pseudomonadati</taxon>
        <taxon>Pseudomonadota</taxon>
        <taxon>Gammaproteobacteria</taxon>
        <taxon>Enterobacterales</taxon>
        <taxon>Bruguierivoracaceae</taxon>
        <taxon>Sodalis</taxon>
    </lineage>
</organism>
<dbReference type="RefSeq" id="WP_132922540.1">
    <property type="nucleotide sequence ID" value="NZ_SJOI01000001.1"/>
</dbReference>
<gene>
    <name evidence="1" type="ORF">EZJ58_1773</name>
</gene>
<keyword evidence="2" id="KW-1185">Reference proteome</keyword>
<comment type="caution">
    <text evidence="1">The sequence shown here is derived from an EMBL/GenBank/DDBJ whole genome shotgun (WGS) entry which is preliminary data.</text>
</comment>
<evidence type="ECO:0000313" key="1">
    <source>
        <dbReference type="EMBL" id="TCL03696.1"/>
    </source>
</evidence>
<protein>
    <submittedName>
        <fullName evidence="1">Uncharacterized protein</fullName>
    </submittedName>
</protein>
<evidence type="ECO:0000313" key="2">
    <source>
        <dbReference type="Proteomes" id="UP000294555"/>
    </source>
</evidence>
<dbReference type="EMBL" id="SJOI01000001">
    <property type="protein sequence ID" value="TCL03696.1"/>
    <property type="molecule type" value="Genomic_DNA"/>
</dbReference>
<reference evidence="1 2" key="1">
    <citation type="submission" date="2019-02" db="EMBL/GenBank/DDBJ databases">
        <title>Investigation of anaerobic lignin degradation for improved lignocellulosic biofuels.</title>
        <authorList>
            <person name="Deangelis K."/>
        </authorList>
    </citation>
    <scope>NUCLEOTIDE SEQUENCE [LARGE SCALE GENOMIC DNA]</scope>
    <source>
        <strain evidence="1 2">159R</strain>
    </source>
</reference>
<dbReference type="Proteomes" id="UP000294555">
    <property type="component" value="Unassembled WGS sequence"/>
</dbReference>
<dbReference type="AlphaFoldDB" id="A0A4R1NG84"/>